<protein>
    <submittedName>
        <fullName evidence="2">JHBP like protein</fullName>
    </submittedName>
</protein>
<dbReference type="PANTHER" id="PTHR11008">
    <property type="entry name" value="PROTEIN TAKEOUT-LIKE PROTEIN"/>
    <property type="match status" value="1"/>
</dbReference>
<reference evidence="2" key="1">
    <citation type="submission" date="2020-01" db="EMBL/GenBank/DDBJ databases">
        <title>Molecular mechanisms underlying pupal protective color switch in Papilio polytes butterflies.</title>
        <authorList>
            <person name="Yoda S."/>
            <person name="Otaguro E."/>
            <person name="Nobuta M."/>
            <person name="Fujiwara H."/>
        </authorList>
    </citation>
    <scope>NUCLEOTIDE SEQUENCE</scope>
</reference>
<evidence type="ECO:0000313" key="2">
    <source>
        <dbReference type="EMBL" id="BBV14736.1"/>
    </source>
</evidence>
<gene>
    <name evidence="2" type="primary">PpJHBP4812</name>
</gene>
<feature type="chain" id="PRO_5025446882" evidence="1">
    <location>
        <begin position="22"/>
        <end position="269"/>
    </location>
</feature>
<dbReference type="AlphaFoldDB" id="A0A679FFU4"/>
<dbReference type="InterPro" id="IPR010562">
    <property type="entry name" value="Haemolymph_juvenile_hormone-bd"/>
</dbReference>
<dbReference type="InterPro" id="IPR038606">
    <property type="entry name" value="To_sf"/>
</dbReference>
<keyword evidence="1" id="KW-0732">Signal</keyword>
<dbReference type="GO" id="GO:0005615">
    <property type="term" value="C:extracellular space"/>
    <property type="evidence" value="ECO:0007669"/>
    <property type="project" value="TreeGrafter"/>
</dbReference>
<organism evidence="2">
    <name type="scientific">Papilio polytes</name>
    <name type="common">Common mormon</name>
    <name type="synonym">Swallowtail butterfly</name>
    <dbReference type="NCBI Taxonomy" id="76194"/>
    <lineage>
        <taxon>Eukaryota</taxon>
        <taxon>Metazoa</taxon>
        <taxon>Ecdysozoa</taxon>
        <taxon>Arthropoda</taxon>
        <taxon>Hexapoda</taxon>
        <taxon>Insecta</taxon>
        <taxon>Pterygota</taxon>
        <taxon>Neoptera</taxon>
        <taxon>Endopterygota</taxon>
        <taxon>Lepidoptera</taxon>
        <taxon>Glossata</taxon>
        <taxon>Ditrysia</taxon>
        <taxon>Papilionoidea</taxon>
        <taxon>Papilionidae</taxon>
        <taxon>Papilioninae</taxon>
        <taxon>Papilio</taxon>
    </lineage>
</organism>
<evidence type="ECO:0000256" key="1">
    <source>
        <dbReference type="SAM" id="SignalP"/>
    </source>
</evidence>
<accession>A0A679FFU4</accession>
<dbReference type="SMART" id="SM00700">
    <property type="entry name" value="JHBP"/>
    <property type="match status" value="1"/>
</dbReference>
<feature type="signal peptide" evidence="1">
    <location>
        <begin position="1"/>
        <end position="21"/>
    </location>
</feature>
<dbReference type="PANTHER" id="PTHR11008:SF32">
    <property type="entry name" value="CIRCADIAN CLOCK-CONTROLLED PROTEIN DAYWAKE-RELATED"/>
    <property type="match status" value="1"/>
</dbReference>
<dbReference type="Pfam" id="PF06585">
    <property type="entry name" value="JHBP"/>
    <property type="match status" value="1"/>
</dbReference>
<dbReference type="EMBL" id="LC519878">
    <property type="protein sequence ID" value="BBV14736.1"/>
    <property type="molecule type" value="mRNA"/>
</dbReference>
<dbReference type="OrthoDB" id="6878230at2759"/>
<dbReference type="Gene3D" id="3.15.10.30">
    <property type="entry name" value="Haemolymph juvenile hormone binding protein"/>
    <property type="match status" value="1"/>
</dbReference>
<name>A0A679FFU4_PAPPL</name>
<proteinExistence type="evidence at transcript level"/>
<sequence>MFKLISLLFVGVLAQKGYALGQYVPFCAPGDSECFIVANIRHAISQSGNGLPQLGINSIETMSFKNVTLSQGLFNFVFPRMKVLGSKDCILEDMDLSFAQSTMSLTLECPMKITGKYKFSGNIYFYETSQEGNYVIKTDNMRTTINFKIDTIRGADSKRYWKLNVLEYVYEPQEVLRIQLENLFTGEVTKETPFFSPSTGDWWPTAAKTVEPLVSATVGGFHGFLDAFFQRVPLEQLSSQILPRQTYKARVPSFSNLECFSFNSVSDLL</sequence>